<sequence length="106" mass="12482">MENETDKNDKHFANDHVYSGNRKEPYIKAISYLLIGVFFITAGIINFIKIRNWEQLKGDFEMNQATELMYSIGGKWLILGFMAVLGFFVLRKGYLQWRRIKAQEKI</sequence>
<gene>
    <name evidence="2" type="ORF">TH53_19410</name>
</gene>
<proteinExistence type="predicted"/>
<organism evidence="2 3">
    <name type="scientific">Pedobacter lusitanus</name>
    <dbReference type="NCBI Taxonomy" id="1503925"/>
    <lineage>
        <taxon>Bacteria</taxon>
        <taxon>Pseudomonadati</taxon>
        <taxon>Bacteroidota</taxon>
        <taxon>Sphingobacteriia</taxon>
        <taxon>Sphingobacteriales</taxon>
        <taxon>Sphingobacteriaceae</taxon>
        <taxon>Pedobacter</taxon>
    </lineage>
</organism>
<keyword evidence="3" id="KW-1185">Reference proteome</keyword>
<dbReference type="RefSeq" id="WP_041884496.1">
    <property type="nucleotide sequence ID" value="NZ_CP157278.1"/>
</dbReference>
<keyword evidence="1" id="KW-0472">Membrane</keyword>
<name>A0A0D0GHP7_9SPHI</name>
<keyword evidence="1" id="KW-0812">Transmembrane</keyword>
<dbReference type="STRING" id="1503925.TH53_19410"/>
<keyword evidence="1" id="KW-1133">Transmembrane helix</keyword>
<evidence type="ECO:0000256" key="1">
    <source>
        <dbReference type="SAM" id="Phobius"/>
    </source>
</evidence>
<dbReference type="OrthoDB" id="769320at2"/>
<comment type="caution">
    <text evidence="2">The sequence shown here is derived from an EMBL/GenBank/DDBJ whole genome shotgun (WGS) entry which is preliminary data.</text>
</comment>
<evidence type="ECO:0000313" key="3">
    <source>
        <dbReference type="Proteomes" id="UP000032049"/>
    </source>
</evidence>
<reference evidence="2 3" key="1">
    <citation type="submission" date="2015-01" db="EMBL/GenBank/DDBJ databases">
        <title>Draft genome sequence of Pedobacter sp. NL19 isolated from sludge of an effluent treatment pond in an abandoned uranium mine.</title>
        <authorList>
            <person name="Santos T."/>
            <person name="Caetano T."/>
            <person name="Covas C."/>
            <person name="Cruz A."/>
            <person name="Mendo S."/>
        </authorList>
    </citation>
    <scope>NUCLEOTIDE SEQUENCE [LARGE SCALE GENOMIC DNA]</scope>
    <source>
        <strain evidence="2 3">NL19</strain>
    </source>
</reference>
<accession>A0A0D0GHP7</accession>
<feature type="transmembrane region" description="Helical" evidence="1">
    <location>
        <begin position="29"/>
        <end position="48"/>
    </location>
</feature>
<dbReference type="Proteomes" id="UP000032049">
    <property type="component" value="Unassembled WGS sequence"/>
</dbReference>
<protein>
    <submittedName>
        <fullName evidence="2">Uncharacterized protein</fullName>
    </submittedName>
</protein>
<dbReference type="AlphaFoldDB" id="A0A0D0GHP7"/>
<evidence type="ECO:0000313" key="2">
    <source>
        <dbReference type="EMBL" id="KIO75655.1"/>
    </source>
</evidence>
<dbReference type="EMBL" id="JXRA01000089">
    <property type="protein sequence ID" value="KIO75655.1"/>
    <property type="molecule type" value="Genomic_DNA"/>
</dbReference>
<feature type="transmembrane region" description="Helical" evidence="1">
    <location>
        <begin position="68"/>
        <end position="90"/>
    </location>
</feature>